<proteinExistence type="predicted"/>
<organism evidence="1 2">
    <name type="scientific">Streptomyces pseudovenezuelae</name>
    <dbReference type="NCBI Taxonomy" id="67350"/>
    <lineage>
        <taxon>Bacteria</taxon>
        <taxon>Bacillati</taxon>
        <taxon>Actinomycetota</taxon>
        <taxon>Actinomycetes</taxon>
        <taxon>Kitasatosporales</taxon>
        <taxon>Streptomycetaceae</taxon>
        <taxon>Streptomyces</taxon>
        <taxon>Streptomyces aurantiacus group</taxon>
    </lineage>
</organism>
<reference evidence="1 2" key="1">
    <citation type="submission" date="2023-04" db="EMBL/GenBank/DDBJ databases">
        <title>Forest soil microbial communities from Buena Vista Peninsula, Colon Province, Panama.</title>
        <authorList>
            <person name="Bouskill N."/>
        </authorList>
    </citation>
    <scope>NUCLEOTIDE SEQUENCE [LARGE SCALE GENOMIC DNA]</scope>
    <source>
        <strain evidence="1 2">GGS1</strain>
    </source>
</reference>
<evidence type="ECO:0008006" key="3">
    <source>
        <dbReference type="Google" id="ProtNLM"/>
    </source>
</evidence>
<sequence>MSQTREPLTIDARRIKVRQMIRRTRSLSARAITDQLGVSAGHRSASMAFTISARASAP</sequence>
<name>A0ABT6LBX4_9ACTN</name>
<dbReference type="Proteomes" id="UP001160499">
    <property type="component" value="Unassembled WGS sequence"/>
</dbReference>
<protein>
    <recommendedName>
        <fullName evidence="3">Transposase</fullName>
    </recommendedName>
</protein>
<dbReference type="EMBL" id="JARXVH010000002">
    <property type="protein sequence ID" value="MDH6213800.1"/>
    <property type="molecule type" value="Genomic_DNA"/>
</dbReference>
<evidence type="ECO:0000313" key="2">
    <source>
        <dbReference type="Proteomes" id="UP001160499"/>
    </source>
</evidence>
<gene>
    <name evidence="1" type="ORF">M2283_001083</name>
</gene>
<comment type="caution">
    <text evidence="1">The sequence shown here is derived from an EMBL/GenBank/DDBJ whole genome shotgun (WGS) entry which is preliminary data.</text>
</comment>
<evidence type="ECO:0000313" key="1">
    <source>
        <dbReference type="EMBL" id="MDH6213800.1"/>
    </source>
</evidence>
<keyword evidence="2" id="KW-1185">Reference proteome</keyword>
<accession>A0ABT6LBX4</accession>